<reference evidence="5 6" key="1">
    <citation type="journal article" date="2017" name="MBio">
        <title>Type VI secretion-mediated competition in the bee gut microbiome.</title>
        <authorList>
            <person name="Steele M.I."/>
            <person name="Kwong W.K."/>
            <person name="Powell J.E."/>
            <person name="Whiteley M."/>
            <person name="Moran N.A."/>
        </authorList>
    </citation>
    <scope>NUCLEOTIDE SEQUENCE [LARGE SCALE GENOMIC DNA]</scope>
    <source>
        <strain evidence="5 6">HK3</strain>
    </source>
</reference>
<dbReference type="Pfam" id="PF00717">
    <property type="entry name" value="Peptidase_S24"/>
    <property type="match status" value="1"/>
</dbReference>
<dbReference type="Gene3D" id="2.10.109.10">
    <property type="entry name" value="Umud Fragment, subunit A"/>
    <property type="match status" value="1"/>
</dbReference>
<evidence type="ECO:0000313" key="5">
    <source>
        <dbReference type="EMBL" id="PIT59944.1"/>
    </source>
</evidence>
<sequence>MTIFLPFYELNLFINILFSIMKFAEQLKAARLEAGLSQKELAQKTSITPSLISRYELGKVIPRLETVNKIMEILNFQQAITISSISNNNGTLIDIPPLFRQSTTLGITHLSILRADLNLHNLQTENLVYATMSGNSMQNLLNNGDKFIIDISKKKPIDGKIYAFNQGELFRIKILQNLPNKKIRLKSYNNYEYPDEVVSLSDIELIGQVVYKAGFL</sequence>
<evidence type="ECO:0000313" key="6">
    <source>
        <dbReference type="Proteomes" id="UP000230463"/>
    </source>
</evidence>
<dbReference type="InterPro" id="IPR001387">
    <property type="entry name" value="Cro/C1-type_HTH"/>
</dbReference>
<dbReference type="InterPro" id="IPR039418">
    <property type="entry name" value="LexA-like"/>
</dbReference>
<dbReference type="SUPFAM" id="SSF51306">
    <property type="entry name" value="LexA/Signal peptidase"/>
    <property type="match status" value="1"/>
</dbReference>
<dbReference type="SMART" id="SM00530">
    <property type="entry name" value="HTH_XRE"/>
    <property type="match status" value="1"/>
</dbReference>
<dbReference type="InterPro" id="IPR036286">
    <property type="entry name" value="LexA/Signal_pep-like_sf"/>
</dbReference>
<dbReference type="PANTHER" id="PTHR40661">
    <property type="match status" value="1"/>
</dbReference>
<dbReference type="SUPFAM" id="SSF47413">
    <property type="entry name" value="lambda repressor-like DNA-binding domains"/>
    <property type="match status" value="1"/>
</dbReference>
<dbReference type="PANTHER" id="PTHR40661:SF2">
    <property type="entry name" value="HTH-TYPE TRANSCRIPTIONAL REGULATOR PRTR"/>
    <property type="match status" value="1"/>
</dbReference>
<dbReference type="EMBL" id="MEIU01000057">
    <property type="protein sequence ID" value="PIT59944.1"/>
    <property type="molecule type" value="Genomic_DNA"/>
</dbReference>
<comment type="caution">
    <text evidence="5">The sequence shown here is derived from an EMBL/GenBank/DDBJ whole genome shotgun (WGS) entry which is preliminary data.</text>
</comment>
<name>A0A855FU12_9NEIS</name>
<dbReference type="Gene3D" id="1.10.260.40">
    <property type="entry name" value="lambda repressor-like DNA-binding domains"/>
    <property type="match status" value="1"/>
</dbReference>
<accession>A0A855FU12</accession>
<dbReference type="CDD" id="cd06529">
    <property type="entry name" value="S24_LexA-like"/>
    <property type="match status" value="1"/>
</dbReference>
<feature type="domain" description="HTH cro/C1-type" evidence="4">
    <location>
        <begin position="27"/>
        <end position="82"/>
    </location>
</feature>
<proteinExistence type="predicted"/>
<protein>
    <recommendedName>
        <fullName evidence="4">HTH cro/C1-type domain-containing protein</fullName>
    </recommendedName>
</protein>
<dbReference type="Pfam" id="PF01381">
    <property type="entry name" value="HTH_3"/>
    <property type="match status" value="1"/>
</dbReference>
<evidence type="ECO:0000256" key="1">
    <source>
        <dbReference type="ARBA" id="ARBA00023015"/>
    </source>
</evidence>
<dbReference type="InterPro" id="IPR010982">
    <property type="entry name" value="Lambda_DNA-bd_dom_sf"/>
</dbReference>
<dbReference type="Proteomes" id="UP000230463">
    <property type="component" value="Unassembled WGS sequence"/>
</dbReference>
<dbReference type="PROSITE" id="PS50943">
    <property type="entry name" value="HTH_CROC1"/>
    <property type="match status" value="1"/>
</dbReference>
<keyword evidence="3" id="KW-0804">Transcription</keyword>
<dbReference type="GO" id="GO:0003677">
    <property type="term" value="F:DNA binding"/>
    <property type="evidence" value="ECO:0007669"/>
    <property type="project" value="UniProtKB-KW"/>
</dbReference>
<evidence type="ECO:0000256" key="3">
    <source>
        <dbReference type="ARBA" id="ARBA00023163"/>
    </source>
</evidence>
<dbReference type="InterPro" id="IPR015927">
    <property type="entry name" value="Peptidase_S24_S26A/B/C"/>
</dbReference>
<keyword evidence="2" id="KW-0238">DNA-binding</keyword>
<gene>
    <name evidence="5" type="ORF">BHC57_06640</name>
</gene>
<evidence type="ECO:0000256" key="2">
    <source>
        <dbReference type="ARBA" id="ARBA00023125"/>
    </source>
</evidence>
<dbReference type="CDD" id="cd00093">
    <property type="entry name" value="HTH_XRE"/>
    <property type="match status" value="1"/>
</dbReference>
<evidence type="ECO:0000259" key="4">
    <source>
        <dbReference type="PROSITE" id="PS50943"/>
    </source>
</evidence>
<organism evidence="5 6">
    <name type="scientific">Snodgrassella alvi</name>
    <dbReference type="NCBI Taxonomy" id="1196083"/>
    <lineage>
        <taxon>Bacteria</taxon>
        <taxon>Pseudomonadati</taxon>
        <taxon>Pseudomonadota</taxon>
        <taxon>Betaproteobacteria</taxon>
        <taxon>Neisseriales</taxon>
        <taxon>Neisseriaceae</taxon>
        <taxon>Snodgrassella</taxon>
    </lineage>
</organism>
<dbReference type="AlphaFoldDB" id="A0A855FU12"/>
<keyword evidence="1" id="KW-0805">Transcription regulation</keyword>